<feature type="region of interest" description="Disordered" evidence="1">
    <location>
        <begin position="19"/>
        <end position="118"/>
    </location>
</feature>
<evidence type="ECO:0000313" key="2">
    <source>
        <dbReference type="EMBL" id="CAD9350294.1"/>
    </source>
</evidence>
<feature type="compositionally biased region" description="Low complexity" evidence="1">
    <location>
        <begin position="131"/>
        <end position="142"/>
    </location>
</feature>
<organism evidence="2">
    <name type="scientific">Trieres chinensis</name>
    <name type="common">Marine centric diatom</name>
    <name type="synonym">Odontella sinensis</name>
    <dbReference type="NCBI Taxonomy" id="1514140"/>
    <lineage>
        <taxon>Eukaryota</taxon>
        <taxon>Sar</taxon>
        <taxon>Stramenopiles</taxon>
        <taxon>Ochrophyta</taxon>
        <taxon>Bacillariophyta</taxon>
        <taxon>Mediophyceae</taxon>
        <taxon>Biddulphiophycidae</taxon>
        <taxon>Eupodiscales</taxon>
        <taxon>Parodontellaceae</taxon>
        <taxon>Trieres</taxon>
    </lineage>
</organism>
<feature type="region of interest" description="Disordered" evidence="1">
    <location>
        <begin position="257"/>
        <end position="279"/>
    </location>
</feature>
<feature type="compositionally biased region" description="Low complexity" evidence="1">
    <location>
        <begin position="104"/>
        <end position="118"/>
    </location>
</feature>
<feature type="compositionally biased region" description="Polar residues" evidence="1">
    <location>
        <begin position="79"/>
        <end position="90"/>
    </location>
</feature>
<sequence length="279" mass="28384">MGPSLSGADDDFSFAVTAATGSSGVNGGEPYNQETVPLSSATEDEWGWEDGGGDVEMATGANNRLKEEDDLQMAMALSISESQSKSTPLSAMQPKNVISTKTKSTSSPVGISSSGTSSAAVGIGVGTGAGSSRFSVASTSAPTPAPAPAPAPAVSRPDDFATLLAESRPNHVPSSQYITSFSKKTKPPVPQKVEKKTAEDDIFASMGLSAKPKFSTNTVPTSSRFGAATSTSGWRSTLGAGSSSNVTSSLAAAAEVNADDLDTGSNWDDDNDLDDLLDD</sequence>
<feature type="compositionally biased region" description="Acidic residues" evidence="1">
    <location>
        <begin position="42"/>
        <end position="53"/>
    </location>
</feature>
<feature type="region of interest" description="Disordered" evidence="1">
    <location>
        <begin position="131"/>
        <end position="198"/>
    </location>
</feature>
<feature type="compositionally biased region" description="Polar residues" evidence="1">
    <location>
        <begin position="172"/>
        <end position="182"/>
    </location>
</feature>
<dbReference type="EMBL" id="HBGO01026847">
    <property type="protein sequence ID" value="CAD9350294.1"/>
    <property type="molecule type" value="Transcribed_RNA"/>
</dbReference>
<name>A0A7S1ZW10_TRICV</name>
<feature type="region of interest" description="Disordered" evidence="1">
    <location>
        <begin position="213"/>
        <end position="245"/>
    </location>
</feature>
<evidence type="ECO:0000256" key="1">
    <source>
        <dbReference type="SAM" id="MobiDB-lite"/>
    </source>
</evidence>
<feature type="compositionally biased region" description="Polar residues" evidence="1">
    <location>
        <begin position="32"/>
        <end position="41"/>
    </location>
</feature>
<feature type="compositionally biased region" description="Polar residues" evidence="1">
    <location>
        <begin position="214"/>
        <end position="245"/>
    </location>
</feature>
<dbReference type="AlphaFoldDB" id="A0A7S1ZW10"/>
<proteinExistence type="predicted"/>
<gene>
    <name evidence="2" type="ORF">OSIN01602_LOCUS15416</name>
</gene>
<protein>
    <submittedName>
        <fullName evidence="2">Uncharacterized protein</fullName>
    </submittedName>
</protein>
<reference evidence="2" key="1">
    <citation type="submission" date="2021-01" db="EMBL/GenBank/DDBJ databases">
        <authorList>
            <person name="Corre E."/>
            <person name="Pelletier E."/>
            <person name="Niang G."/>
            <person name="Scheremetjew M."/>
            <person name="Finn R."/>
            <person name="Kale V."/>
            <person name="Holt S."/>
            <person name="Cochrane G."/>
            <person name="Meng A."/>
            <person name="Brown T."/>
            <person name="Cohen L."/>
        </authorList>
    </citation>
    <scope>NUCLEOTIDE SEQUENCE</scope>
    <source>
        <strain evidence="2">Grunow 1884</strain>
    </source>
</reference>
<accession>A0A7S1ZW10</accession>